<feature type="transmembrane region" description="Helical" evidence="1">
    <location>
        <begin position="136"/>
        <end position="157"/>
    </location>
</feature>
<feature type="domain" description="DUF4126" evidence="2">
    <location>
        <begin position="7"/>
        <end position="179"/>
    </location>
</feature>
<dbReference type="EMBL" id="CADCTU010000332">
    <property type="protein sequence ID" value="CAA9310691.1"/>
    <property type="molecule type" value="Genomic_DNA"/>
</dbReference>
<protein>
    <recommendedName>
        <fullName evidence="2">DUF4126 domain-containing protein</fullName>
    </recommendedName>
</protein>
<feature type="transmembrane region" description="Helical" evidence="1">
    <location>
        <begin position="89"/>
        <end position="116"/>
    </location>
</feature>
<reference evidence="3" key="1">
    <citation type="submission" date="2020-02" db="EMBL/GenBank/DDBJ databases">
        <authorList>
            <person name="Meier V. D."/>
        </authorList>
    </citation>
    <scope>NUCLEOTIDE SEQUENCE</scope>
    <source>
        <strain evidence="3">AVDCRST_MAG11</strain>
    </source>
</reference>
<feature type="transmembrane region" description="Helical" evidence="1">
    <location>
        <begin position="12"/>
        <end position="31"/>
    </location>
</feature>
<feature type="transmembrane region" description="Helical" evidence="1">
    <location>
        <begin position="163"/>
        <end position="182"/>
    </location>
</feature>
<sequence length="202" mass="20739">MSSLATLAQALGISYASGVSLYATVALVGLLGRTGHIGPLPGALGAVSNWAVIGVAGALFVFEFLATLIPGIASAWETFHTVVRPPAAALLAVLTAWQGDATLVTLAGLLGGGLALTTHGAKLGMRYAIDTSPEPVTNGVANVAELGVVASISYFVWHHPYATLALAIALLVVLVFTVRAIWRAVRRALSRPFARDRATSGA</sequence>
<organism evidence="3">
    <name type="scientific">uncultured Gemmatimonadaceae bacterium</name>
    <dbReference type="NCBI Taxonomy" id="246130"/>
    <lineage>
        <taxon>Bacteria</taxon>
        <taxon>Pseudomonadati</taxon>
        <taxon>Gemmatimonadota</taxon>
        <taxon>Gemmatimonadia</taxon>
        <taxon>Gemmatimonadales</taxon>
        <taxon>Gemmatimonadaceae</taxon>
        <taxon>environmental samples</taxon>
    </lineage>
</organism>
<feature type="transmembrane region" description="Helical" evidence="1">
    <location>
        <begin position="43"/>
        <end position="69"/>
    </location>
</feature>
<keyword evidence="1" id="KW-1133">Transmembrane helix</keyword>
<evidence type="ECO:0000313" key="3">
    <source>
        <dbReference type="EMBL" id="CAA9310691.1"/>
    </source>
</evidence>
<dbReference type="Pfam" id="PF13548">
    <property type="entry name" value="DUF4126"/>
    <property type="match status" value="1"/>
</dbReference>
<name>A0A6J4KNF5_9BACT</name>
<dbReference type="AlphaFoldDB" id="A0A6J4KNF5"/>
<evidence type="ECO:0000256" key="1">
    <source>
        <dbReference type="SAM" id="Phobius"/>
    </source>
</evidence>
<keyword evidence="1" id="KW-0472">Membrane</keyword>
<dbReference type="InterPro" id="IPR025196">
    <property type="entry name" value="DUF4126"/>
</dbReference>
<proteinExistence type="predicted"/>
<keyword evidence="1" id="KW-0812">Transmembrane</keyword>
<accession>A0A6J4KNF5</accession>
<gene>
    <name evidence="3" type="ORF">AVDCRST_MAG11-1466</name>
</gene>
<evidence type="ECO:0000259" key="2">
    <source>
        <dbReference type="Pfam" id="PF13548"/>
    </source>
</evidence>